<evidence type="ECO:0000313" key="3">
    <source>
        <dbReference type="Proteomes" id="UP000198641"/>
    </source>
</evidence>
<feature type="region of interest" description="Disordered" evidence="1">
    <location>
        <begin position="60"/>
        <end position="84"/>
    </location>
</feature>
<proteinExistence type="predicted"/>
<dbReference type="PANTHER" id="PTHR40691:SF3">
    <property type="entry name" value="(NA+)-NQR MATURATION NQRM"/>
    <property type="match status" value="1"/>
</dbReference>
<dbReference type="Pfam" id="PF04400">
    <property type="entry name" value="NqrM"/>
    <property type="match status" value="1"/>
</dbReference>
<dbReference type="RefSeq" id="WP_092524223.1">
    <property type="nucleotide sequence ID" value="NZ_FNCI01000003.1"/>
</dbReference>
<dbReference type="EMBL" id="FNCI01000003">
    <property type="protein sequence ID" value="SDF99432.1"/>
    <property type="molecule type" value="Genomic_DNA"/>
</dbReference>
<feature type="compositionally biased region" description="Basic and acidic residues" evidence="1">
    <location>
        <begin position="60"/>
        <end position="74"/>
    </location>
</feature>
<sequence>MTIWFLVFGFMLLLMAAMAIGVILGRKPIAGSCGGLNNLGLKDGCDICGGNDKVCEEENKKATSARRASDESRGADLGYDATRR</sequence>
<organism evidence="2 3">
    <name type="scientific">Onishia taeanensis</name>
    <dbReference type="NCBI Taxonomy" id="284577"/>
    <lineage>
        <taxon>Bacteria</taxon>
        <taxon>Pseudomonadati</taxon>
        <taxon>Pseudomonadota</taxon>
        <taxon>Gammaproteobacteria</taxon>
        <taxon>Oceanospirillales</taxon>
        <taxon>Halomonadaceae</taxon>
        <taxon>Onishia</taxon>
    </lineage>
</organism>
<dbReference type="InterPro" id="IPR007495">
    <property type="entry name" value="NqrM"/>
</dbReference>
<name>A0A1G7QLR7_9GAMM</name>
<accession>A0A1G7QLR7</accession>
<dbReference type="AlphaFoldDB" id="A0A1G7QLR7"/>
<reference evidence="2 3" key="1">
    <citation type="submission" date="2016-10" db="EMBL/GenBank/DDBJ databases">
        <authorList>
            <person name="de Groot N.N."/>
        </authorList>
    </citation>
    <scope>NUCLEOTIDE SEQUENCE [LARGE SCALE GENOMIC DNA]</scope>
    <source>
        <strain evidence="2 3">BH539</strain>
    </source>
</reference>
<evidence type="ECO:0008006" key="4">
    <source>
        <dbReference type="Google" id="ProtNLM"/>
    </source>
</evidence>
<gene>
    <name evidence="2" type="ORF">SAMN05216571_103328</name>
</gene>
<dbReference type="Proteomes" id="UP000198641">
    <property type="component" value="Unassembled WGS sequence"/>
</dbReference>
<evidence type="ECO:0000256" key="1">
    <source>
        <dbReference type="SAM" id="MobiDB-lite"/>
    </source>
</evidence>
<evidence type="ECO:0000313" key="2">
    <source>
        <dbReference type="EMBL" id="SDF99432.1"/>
    </source>
</evidence>
<dbReference type="OrthoDB" id="5296227at2"/>
<protein>
    <recommendedName>
        <fullName evidence="4">(Na+)-NQR maturation NqrM</fullName>
    </recommendedName>
</protein>
<dbReference type="STRING" id="284577.SAMN05216571_103328"/>
<keyword evidence="3" id="KW-1185">Reference proteome</keyword>
<dbReference type="PANTHER" id="PTHR40691">
    <property type="entry name" value="(NA+)-NQR MATURATION NQRM"/>
    <property type="match status" value="1"/>
</dbReference>